<proteinExistence type="predicted"/>
<dbReference type="Pfam" id="PF03798">
    <property type="entry name" value="TRAM_LAG1_CLN8"/>
    <property type="match status" value="1"/>
</dbReference>
<feature type="domain" description="TLC" evidence="7">
    <location>
        <begin position="76"/>
        <end position="281"/>
    </location>
</feature>
<dbReference type="InterPro" id="IPR006634">
    <property type="entry name" value="TLC-dom"/>
</dbReference>
<dbReference type="AlphaFoldDB" id="A0A9N8H5D0"/>
<evidence type="ECO:0000256" key="1">
    <source>
        <dbReference type="ARBA" id="ARBA00004141"/>
    </source>
</evidence>
<reference evidence="8" key="1">
    <citation type="submission" date="2020-06" db="EMBL/GenBank/DDBJ databases">
        <authorList>
            <consortium name="Plant Systems Biology data submission"/>
        </authorList>
    </citation>
    <scope>NUCLEOTIDE SEQUENCE</scope>
    <source>
        <strain evidence="8">D6</strain>
    </source>
</reference>
<dbReference type="PANTHER" id="PTHR31766:SF2">
    <property type="entry name" value="GLABROUS1 ENHANCER-BINDING PROTEIN-LIKE 2"/>
    <property type="match status" value="1"/>
</dbReference>
<evidence type="ECO:0000313" key="9">
    <source>
        <dbReference type="Proteomes" id="UP001153069"/>
    </source>
</evidence>
<evidence type="ECO:0000313" key="8">
    <source>
        <dbReference type="EMBL" id="CAB9500412.1"/>
    </source>
</evidence>
<keyword evidence="4 5" id="KW-0472">Membrane</keyword>
<dbReference type="EMBL" id="CAICTM010000082">
    <property type="protein sequence ID" value="CAB9500412.1"/>
    <property type="molecule type" value="Genomic_DNA"/>
</dbReference>
<organism evidence="8 9">
    <name type="scientific">Seminavis robusta</name>
    <dbReference type="NCBI Taxonomy" id="568900"/>
    <lineage>
        <taxon>Eukaryota</taxon>
        <taxon>Sar</taxon>
        <taxon>Stramenopiles</taxon>
        <taxon>Ochrophyta</taxon>
        <taxon>Bacillariophyta</taxon>
        <taxon>Bacillariophyceae</taxon>
        <taxon>Bacillariophycidae</taxon>
        <taxon>Naviculales</taxon>
        <taxon>Naviculaceae</taxon>
        <taxon>Seminavis</taxon>
    </lineage>
</organism>
<dbReference type="OrthoDB" id="204175at2759"/>
<evidence type="ECO:0000259" key="7">
    <source>
        <dbReference type="PROSITE" id="PS50922"/>
    </source>
</evidence>
<dbReference type="InterPro" id="IPR040327">
    <property type="entry name" value="At5g14285-like"/>
</dbReference>
<accession>A0A9N8H5D0</accession>
<dbReference type="PANTHER" id="PTHR31766">
    <property type="entry name" value="GLABROUS1 ENHANCER-BINDING PROTEIN-LIKE 2"/>
    <property type="match status" value="1"/>
</dbReference>
<name>A0A9N8H5D0_9STRA</name>
<comment type="subcellular location">
    <subcellularLocation>
        <location evidence="1">Membrane</location>
        <topology evidence="1">Multi-pass membrane protein</topology>
    </subcellularLocation>
</comment>
<feature type="transmembrane region" description="Helical" evidence="6">
    <location>
        <begin position="226"/>
        <end position="254"/>
    </location>
</feature>
<keyword evidence="3 6" id="KW-1133">Transmembrane helix</keyword>
<gene>
    <name evidence="8" type="ORF">SEMRO_83_G044350.1</name>
</gene>
<feature type="transmembrane region" description="Helical" evidence="6">
    <location>
        <begin position="266"/>
        <end position="283"/>
    </location>
</feature>
<sequence>MCQPRSTKDQVKIPKEDDVPPSFLAKQWVGFYRAVPRINFPFTDLDISISLCSAAFLTAVRYTLQFLMRILLDWPTDDIVTIGNLVAIVHSSTLVPGLGVALTSQPYQPTTHISTYPQWWQDLVDAILQFCTGYMIYDTCTTYLISKGPLNLQGNDFLFLGHHIAAATYMTQCRVVKAGHTSAMICMFLGEFSNPFQNGTDSLFNALQLPCCNGAFTQQLHSVFRFFFALTFFGIRAIIAPVFLAHVTYCLLFASTRRNIPFVIRIFWILMIWGVEVGGYAWIVKCWYMLQTFVGVTPAGEVGNEL</sequence>
<dbReference type="GO" id="GO:0016020">
    <property type="term" value="C:membrane"/>
    <property type="evidence" value="ECO:0007669"/>
    <property type="project" value="UniProtKB-SubCell"/>
</dbReference>
<dbReference type="Proteomes" id="UP001153069">
    <property type="component" value="Unassembled WGS sequence"/>
</dbReference>
<keyword evidence="2 5" id="KW-0812">Transmembrane</keyword>
<evidence type="ECO:0000256" key="3">
    <source>
        <dbReference type="ARBA" id="ARBA00022989"/>
    </source>
</evidence>
<keyword evidence="9" id="KW-1185">Reference proteome</keyword>
<protein>
    <recommendedName>
        <fullName evidence="7">TLC domain-containing protein</fullName>
    </recommendedName>
</protein>
<evidence type="ECO:0000256" key="2">
    <source>
        <dbReference type="ARBA" id="ARBA00022692"/>
    </source>
</evidence>
<evidence type="ECO:0000256" key="6">
    <source>
        <dbReference type="SAM" id="Phobius"/>
    </source>
</evidence>
<comment type="caution">
    <text evidence="8">The sequence shown here is derived from an EMBL/GenBank/DDBJ whole genome shotgun (WGS) entry which is preliminary data.</text>
</comment>
<evidence type="ECO:0000256" key="5">
    <source>
        <dbReference type="PROSITE-ProRule" id="PRU00205"/>
    </source>
</evidence>
<dbReference type="PROSITE" id="PS50922">
    <property type="entry name" value="TLC"/>
    <property type="match status" value="1"/>
</dbReference>
<evidence type="ECO:0000256" key="4">
    <source>
        <dbReference type="ARBA" id="ARBA00023136"/>
    </source>
</evidence>